<evidence type="ECO:0000313" key="3">
    <source>
        <dbReference type="Proteomes" id="UP001283341"/>
    </source>
</evidence>
<evidence type="ECO:0000313" key="2">
    <source>
        <dbReference type="EMBL" id="KAK3325592.1"/>
    </source>
</evidence>
<dbReference type="GO" id="GO:0070007">
    <property type="term" value="F:glutamic-type endopeptidase activity"/>
    <property type="evidence" value="ECO:0007669"/>
    <property type="project" value="InterPro"/>
</dbReference>
<dbReference type="PANTHER" id="PTHR37536">
    <property type="entry name" value="PUTATIVE (AFU_ORTHOLOGUE AFUA_3G02970)-RELATED"/>
    <property type="match status" value="1"/>
</dbReference>
<accession>A0AAE0MAQ4</accession>
<proteinExistence type="predicted"/>
<dbReference type="EMBL" id="JAUEDM010000002">
    <property type="protein sequence ID" value="KAK3325592.1"/>
    <property type="molecule type" value="Genomic_DNA"/>
</dbReference>
<dbReference type="InterPro" id="IPR013320">
    <property type="entry name" value="ConA-like_dom_sf"/>
</dbReference>
<gene>
    <name evidence="2" type="ORF">B0H66DRAFT_599744</name>
</gene>
<evidence type="ECO:0000256" key="1">
    <source>
        <dbReference type="PIRSR" id="PIRSR600250-50"/>
    </source>
</evidence>
<dbReference type="Pfam" id="PF01828">
    <property type="entry name" value="Peptidase_A4"/>
    <property type="match status" value="1"/>
</dbReference>
<dbReference type="Gene3D" id="2.60.120.700">
    <property type="entry name" value="Peptidase G1"/>
    <property type="match status" value="1"/>
</dbReference>
<dbReference type="PANTHER" id="PTHR37536:SF1">
    <property type="entry name" value="ASPERGILLOPEPSIN, PUTAITVE (AFU_ORTHOLOGUE AFUA_7G01200)"/>
    <property type="match status" value="1"/>
</dbReference>
<dbReference type="InterPro" id="IPR038656">
    <property type="entry name" value="Peptidase_G1_sf"/>
</dbReference>
<dbReference type="AlphaFoldDB" id="A0AAE0MAQ4"/>
<feature type="active site" description="Proton acceptor" evidence="1">
    <location>
        <position position="225"/>
    </location>
</feature>
<protein>
    <submittedName>
        <fullName evidence="2">Concanavalin A-like lectin/glucanase domain-containing protein</fullName>
    </submittedName>
</protein>
<dbReference type="GO" id="GO:0006508">
    <property type="term" value="P:proteolysis"/>
    <property type="evidence" value="ECO:0007669"/>
    <property type="project" value="InterPro"/>
</dbReference>
<reference evidence="2" key="2">
    <citation type="submission" date="2023-06" db="EMBL/GenBank/DDBJ databases">
        <authorList>
            <consortium name="Lawrence Berkeley National Laboratory"/>
            <person name="Haridas S."/>
            <person name="Hensen N."/>
            <person name="Bonometti L."/>
            <person name="Westerberg I."/>
            <person name="Brannstrom I.O."/>
            <person name="Guillou S."/>
            <person name="Cros-Aarteil S."/>
            <person name="Calhoun S."/>
            <person name="Kuo A."/>
            <person name="Mondo S."/>
            <person name="Pangilinan J."/>
            <person name="Riley R."/>
            <person name="Labutti K."/>
            <person name="Andreopoulos B."/>
            <person name="Lipzen A."/>
            <person name="Chen C."/>
            <person name="Yanf M."/>
            <person name="Daum C."/>
            <person name="Ng V."/>
            <person name="Clum A."/>
            <person name="Steindorff A."/>
            <person name="Ohm R."/>
            <person name="Martin F."/>
            <person name="Silar P."/>
            <person name="Natvig D."/>
            <person name="Lalanne C."/>
            <person name="Gautier V."/>
            <person name="Ament-Velasquez S.L."/>
            <person name="Kruys A."/>
            <person name="Hutchinson M.I."/>
            <person name="Powell A.J."/>
            <person name="Barry K."/>
            <person name="Miller A.N."/>
            <person name="Grigoriev I.V."/>
            <person name="Debuchy R."/>
            <person name="Gladieux P."/>
            <person name="Thoren M.H."/>
            <person name="Johannesson H."/>
        </authorList>
    </citation>
    <scope>NUCLEOTIDE SEQUENCE</scope>
    <source>
        <strain evidence="2">CBS 118394</strain>
    </source>
</reference>
<dbReference type="SUPFAM" id="SSF49899">
    <property type="entry name" value="Concanavalin A-like lectins/glucanases"/>
    <property type="match status" value="1"/>
</dbReference>
<dbReference type="InterPro" id="IPR000250">
    <property type="entry name" value="Peptidase_G1"/>
</dbReference>
<sequence>MKSTTALIATTTWLLTCASFTTCLVTGSNILAQQQRPIRLLHRLASHSSPSSSSINKNIQRQQTSESTVAGAILSFSSPPVHSTQGTFRVPIACMPTSGPTANNPVGIYAASFQIGIDSLLCQKSLRLGIDIVWDGTLGGEQTPFAWHHYLPDFPVSGFAKFSVAAGDLVRLTASTSAEEMMVKIENFGNCTTTTTSPKAVAEHSFPAPVEEEECDQQAAGWMIEDLLLAGLPDIPVALANFTAVQFGILKVSTEKGETVNAKGAEVKNIYQQAQGGRLTDCAVAEDGGSMKCERIVVP</sequence>
<dbReference type="Proteomes" id="UP001283341">
    <property type="component" value="Unassembled WGS sequence"/>
</dbReference>
<keyword evidence="3" id="KW-1185">Reference proteome</keyword>
<organism evidence="2 3">
    <name type="scientific">Apodospora peruviana</name>
    <dbReference type="NCBI Taxonomy" id="516989"/>
    <lineage>
        <taxon>Eukaryota</taxon>
        <taxon>Fungi</taxon>
        <taxon>Dikarya</taxon>
        <taxon>Ascomycota</taxon>
        <taxon>Pezizomycotina</taxon>
        <taxon>Sordariomycetes</taxon>
        <taxon>Sordariomycetidae</taxon>
        <taxon>Sordariales</taxon>
        <taxon>Lasiosphaeriaceae</taxon>
        <taxon>Apodospora</taxon>
    </lineage>
</organism>
<reference evidence="2" key="1">
    <citation type="journal article" date="2023" name="Mol. Phylogenet. Evol.">
        <title>Genome-scale phylogeny and comparative genomics of the fungal order Sordariales.</title>
        <authorList>
            <person name="Hensen N."/>
            <person name="Bonometti L."/>
            <person name="Westerberg I."/>
            <person name="Brannstrom I.O."/>
            <person name="Guillou S."/>
            <person name="Cros-Aarteil S."/>
            <person name="Calhoun S."/>
            <person name="Haridas S."/>
            <person name="Kuo A."/>
            <person name="Mondo S."/>
            <person name="Pangilinan J."/>
            <person name="Riley R."/>
            <person name="LaButti K."/>
            <person name="Andreopoulos B."/>
            <person name="Lipzen A."/>
            <person name="Chen C."/>
            <person name="Yan M."/>
            <person name="Daum C."/>
            <person name="Ng V."/>
            <person name="Clum A."/>
            <person name="Steindorff A."/>
            <person name="Ohm R.A."/>
            <person name="Martin F."/>
            <person name="Silar P."/>
            <person name="Natvig D.O."/>
            <person name="Lalanne C."/>
            <person name="Gautier V."/>
            <person name="Ament-Velasquez S.L."/>
            <person name="Kruys A."/>
            <person name="Hutchinson M.I."/>
            <person name="Powell A.J."/>
            <person name="Barry K."/>
            <person name="Miller A.N."/>
            <person name="Grigoriev I.V."/>
            <person name="Debuchy R."/>
            <person name="Gladieux P."/>
            <person name="Hiltunen Thoren M."/>
            <person name="Johannesson H."/>
        </authorList>
    </citation>
    <scope>NUCLEOTIDE SEQUENCE</scope>
    <source>
        <strain evidence="2">CBS 118394</strain>
    </source>
</reference>
<comment type="caution">
    <text evidence="2">The sequence shown here is derived from an EMBL/GenBank/DDBJ whole genome shotgun (WGS) entry which is preliminary data.</text>
</comment>
<dbReference type="CDD" id="cd13426">
    <property type="entry name" value="Peptidase_G1"/>
    <property type="match status" value="1"/>
</dbReference>
<name>A0AAE0MAQ4_9PEZI</name>